<reference evidence="9 10" key="1">
    <citation type="submission" date="2016-10" db="EMBL/GenBank/DDBJ databases">
        <authorList>
            <person name="de Groot N.N."/>
        </authorList>
    </citation>
    <scope>NUCLEOTIDE SEQUENCE [LARGE SCALE GENOMIC DNA]</scope>
    <source>
        <strain evidence="9 10">CGMCC 1.10267</strain>
    </source>
</reference>
<dbReference type="SUPFAM" id="SSF53790">
    <property type="entry name" value="Tetrapyrrole methylase"/>
    <property type="match status" value="1"/>
</dbReference>
<evidence type="ECO:0000256" key="6">
    <source>
        <dbReference type="ARBA" id="ARBA00022691"/>
    </source>
</evidence>
<dbReference type="UniPathway" id="UPA00148"/>
<evidence type="ECO:0000256" key="1">
    <source>
        <dbReference type="ARBA" id="ARBA00004953"/>
    </source>
</evidence>
<gene>
    <name evidence="9" type="ORF">SAMN04487974_10251</name>
</gene>
<dbReference type="Gene3D" id="3.40.1010.10">
    <property type="entry name" value="Cobalt-precorrin-4 Transmethylase, Domain 1"/>
    <property type="match status" value="1"/>
</dbReference>
<evidence type="ECO:0000256" key="3">
    <source>
        <dbReference type="ARBA" id="ARBA00022573"/>
    </source>
</evidence>
<dbReference type="CDD" id="cd11645">
    <property type="entry name" value="Precorrin_2_C20_MT"/>
    <property type="match status" value="1"/>
</dbReference>
<dbReference type="STRING" id="440168.SAMN04487974_10251"/>
<dbReference type="Gene3D" id="3.30.950.10">
    <property type="entry name" value="Methyltransferase, Cobalt-precorrin-4 Transmethylase, Domain 2"/>
    <property type="match status" value="1"/>
</dbReference>
<keyword evidence="5 9" id="KW-0808">Transferase</keyword>
<dbReference type="InterPro" id="IPR035996">
    <property type="entry name" value="4pyrrol_Methylase_sf"/>
</dbReference>
<name>A0A1G7TDF0_9HYPH</name>
<keyword evidence="4 9" id="KW-0489">Methyltransferase</keyword>
<evidence type="ECO:0000256" key="4">
    <source>
        <dbReference type="ARBA" id="ARBA00022603"/>
    </source>
</evidence>
<dbReference type="GO" id="GO:0009236">
    <property type="term" value="P:cobalamin biosynthetic process"/>
    <property type="evidence" value="ECO:0007669"/>
    <property type="project" value="UniProtKB-UniRule"/>
</dbReference>
<evidence type="ECO:0000313" key="9">
    <source>
        <dbReference type="EMBL" id="SDG33328.1"/>
    </source>
</evidence>
<dbReference type="InterPro" id="IPR012382">
    <property type="entry name" value="CobI/CbiL"/>
</dbReference>
<evidence type="ECO:0000313" key="10">
    <source>
        <dbReference type="Proteomes" id="UP000199495"/>
    </source>
</evidence>
<evidence type="ECO:0000256" key="7">
    <source>
        <dbReference type="PIRNR" id="PIRNR036427"/>
    </source>
</evidence>
<sequence length="241" mass="26083">MSARLIGVGTGPGDPELLTLKAVRAILDADVIAHFLKRGRAGNARAIVATHWPETAIELPLPYPVTTEMHRHHHGYKSQIAGFFDESAHQIAEHLDAGRTVAVLSEGDPFFYGSYMHIHVRLADRYETEVIPGITSLSGCWSQAGVPLMQGDDIFTVLPGTLDVEALAQRLANTDSAVIMKVGRNLPKIRQALEAAGKMAGAIYVERGTMQNAVVMPLAERDDAPAPYFSQVLVPGWAGRP</sequence>
<dbReference type="InterPro" id="IPR003043">
    <property type="entry name" value="Uropor_MeTrfase_CS"/>
</dbReference>
<evidence type="ECO:0000256" key="2">
    <source>
        <dbReference type="ARBA" id="ARBA00005879"/>
    </source>
</evidence>
<protein>
    <submittedName>
        <fullName evidence="9">Precorrin-2/cobalt-factor-2 C20-methyltransferase</fullName>
    </submittedName>
</protein>
<dbReference type="Pfam" id="PF00590">
    <property type="entry name" value="TP_methylase"/>
    <property type="match status" value="1"/>
</dbReference>
<dbReference type="NCBIfam" id="TIGR01467">
    <property type="entry name" value="cobI_cbiL"/>
    <property type="match status" value="1"/>
</dbReference>
<evidence type="ECO:0000256" key="5">
    <source>
        <dbReference type="ARBA" id="ARBA00022679"/>
    </source>
</evidence>
<dbReference type="NCBIfam" id="NF004647">
    <property type="entry name" value="PRK05990.1"/>
    <property type="match status" value="1"/>
</dbReference>
<dbReference type="PANTHER" id="PTHR43467">
    <property type="entry name" value="COBALT-PRECORRIN-2 C(20)-METHYLTRANSFERASE"/>
    <property type="match status" value="1"/>
</dbReference>
<organism evidence="9 10">
    <name type="scientific">Pelagibacterium luteolum</name>
    <dbReference type="NCBI Taxonomy" id="440168"/>
    <lineage>
        <taxon>Bacteria</taxon>
        <taxon>Pseudomonadati</taxon>
        <taxon>Pseudomonadota</taxon>
        <taxon>Alphaproteobacteria</taxon>
        <taxon>Hyphomicrobiales</taxon>
        <taxon>Devosiaceae</taxon>
        <taxon>Pelagibacterium</taxon>
    </lineage>
</organism>
<accession>A0A1G7TDF0</accession>
<dbReference type="PIRSF" id="PIRSF036427">
    <property type="entry name" value="Precrrn-2_mtase"/>
    <property type="match status" value="1"/>
</dbReference>
<dbReference type="InterPro" id="IPR014777">
    <property type="entry name" value="4pyrrole_Mease_sub1"/>
</dbReference>
<proteinExistence type="inferred from homology"/>
<dbReference type="InterPro" id="IPR006364">
    <property type="entry name" value="CobI/CbiL/CobIJ_dom"/>
</dbReference>
<comment type="similarity">
    <text evidence="2 7">Belongs to the precorrin methyltransferase family.</text>
</comment>
<dbReference type="GO" id="GO:0030788">
    <property type="term" value="F:precorrin-2 C20-methyltransferase activity"/>
    <property type="evidence" value="ECO:0007669"/>
    <property type="project" value="InterPro"/>
</dbReference>
<dbReference type="PANTHER" id="PTHR43467:SF2">
    <property type="entry name" value="COBALT-PRECORRIN-2 C(20)-METHYLTRANSFERASE"/>
    <property type="match status" value="1"/>
</dbReference>
<evidence type="ECO:0000259" key="8">
    <source>
        <dbReference type="Pfam" id="PF00590"/>
    </source>
</evidence>
<keyword evidence="6" id="KW-0949">S-adenosyl-L-methionine</keyword>
<dbReference type="OrthoDB" id="9804789at2"/>
<keyword evidence="10" id="KW-1185">Reference proteome</keyword>
<dbReference type="EMBL" id="FNCS01000002">
    <property type="protein sequence ID" value="SDG33328.1"/>
    <property type="molecule type" value="Genomic_DNA"/>
</dbReference>
<dbReference type="AlphaFoldDB" id="A0A1G7TDF0"/>
<comment type="pathway">
    <text evidence="1">Cofactor biosynthesis; adenosylcobalamin biosynthesis.</text>
</comment>
<dbReference type="InterPro" id="IPR014776">
    <property type="entry name" value="4pyrrole_Mease_sub2"/>
</dbReference>
<feature type="domain" description="Tetrapyrrole methylase" evidence="8">
    <location>
        <begin position="4"/>
        <end position="215"/>
    </location>
</feature>
<dbReference type="Proteomes" id="UP000199495">
    <property type="component" value="Unassembled WGS sequence"/>
</dbReference>
<dbReference type="InterPro" id="IPR000878">
    <property type="entry name" value="4pyrrol_Mease"/>
</dbReference>
<dbReference type="GO" id="GO:0032259">
    <property type="term" value="P:methylation"/>
    <property type="evidence" value="ECO:0007669"/>
    <property type="project" value="UniProtKB-KW"/>
</dbReference>
<dbReference type="PROSITE" id="PS00839">
    <property type="entry name" value="SUMT_1"/>
    <property type="match status" value="1"/>
</dbReference>
<dbReference type="RefSeq" id="WP_090592357.1">
    <property type="nucleotide sequence ID" value="NZ_FNCS01000002.1"/>
</dbReference>
<keyword evidence="3" id="KW-0169">Cobalamin biosynthesis</keyword>